<reference evidence="3" key="1">
    <citation type="submission" date="2022-07" db="EMBL/GenBank/DDBJ databases">
        <title>Phylogenomic reconstructions and comparative analyses of Kickxellomycotina fungi.</title>
        <authorList>
            <person name="Reynolds N.K."/>
            <person name="Stajich J.E."/>
            <person name="Barry K."/>
            <person name="Grigoriev I.V."/>
            <person name="Crous P."/>
            <person name="Smith M.E."/>
        </authorList>
    </citation>
    <scope>NUCLEOTIDE SEQUENCE</scope>
    <source>
        <strain evidence="3">NBRC 100468</strain>
    </source>
</reference>
<accession>A0A9W7ZJ75</accession>
<feature type="chain" id="PRO_5040735527" evidence="2">
    <location>
        <begin position="22"/>
        <end position="157"/>
    </location>
</feature>
<feature type="signal peptide" evidence="2">
    <location>
        <begin position="1"/>
        <end position="21"/>
    </location>
</feature>
<evidence type="ECO:0000313" key="3">
    <source>
        <dbReference type="EMBL" id="KAJ1910447.1"/>
    </source>
</evidence>
<protein>
    <submittedName>
        <fullName evidence="3">Uncharacterized protein</fullName>
    </submittedName>
</protein>
<feature type="region of interest" description="Disordered" evidence="1">
    <location>
        <begin position="24"/>
        <end position="97"/>
    </location>
</feature>
<dbReference type="AlphaFoldDB" id="A0A9W7ZJ75"/>
<keyword evidence="4" id="KW-1185">Reference proteome</keyword>
<feature type="region of interest" description="Disordered" evidence="1">
    <location>
        <begin position="111"/>
        <end position="157"/>
    </location>
</feature>
<evidence type="ECO:0000313" key="4">
    <source>
        <dbReference type="Proteomes" id="UP001150538"/>
    </source>
</evidence>
<gene>
    <name evidence="3" type="ORF">H4219_006208</name>
</gene>
<comment type="caution">
    <text evidence="3">The sequence shown here is derived from an EMBL/GenBank/DDBJ whole genome shotgun (WGS) entry which is preliminary data.</text>
</comment>
<keyword evidence="2" id="KW-0732">Signal</keyword>
<proteinExistence type="predicted"/>
<name>A0A9W7ZJ75_9FUNG</name>
<feature type="compositionally biased region" description="Low complexity" evidence="1">
    <location>
        <begin position="132"/>
        <end position="144"/>
    </location>
</feature>
<evidence type="ECO:0000256" key="2">
    <source>
        <dbReference type="SAM" id="SignalP"/>
    </source>
</evidence>
<dbReference type="EMBL" id="JANBPU010000576">
    <property type="protein sequence ID" value="KAJ1910447.1"/>
    <property type="molecule type" value="Genomic_DNA"/>
</dbReference>
<organism evidence="3 4">
    <name type="scientific">Mycoemilia scoparia</name>
    <dbReference type="NCBI Taxonomy" id="417184"/>
    <lineage>
        <taxon>Eukaryota</taxon>
        <taxon>Fungi</taxon>
        <taxon>Fungi incertae sedis</taxon>
        <taxon>Zoopagomycota</taxon>
        <taxon>Kickxellomycotina</taxon>
        <taxon>Kickxellomycetes</taxon>
        <taxon>Kickxellales</taxon>
        <taxon>Kickxellaceae</taxon>
        <taxon>Mycoemilia</taxon>
    </lineage>
</organism>
<dbReference type="Proteomes" id="UP001150538">
    <property type="component" value="Unassembled WGS sequence"/>
</dbReference>
<sequence>MVKLYPVGLAILAIAAISTTATDVPYNGKPNVPKQQPAYVKPTPPYYNSAPYGISSNDDSEDCDWPAPPSYSLVPEPGYQSQPAQVSPPLPDNYSSSKDYLVTTITTRRTVTVTPSDCDEQQEPSPSRVPGSPYSSAPASTPPYINNLYGDVYNDLP</sequence>
<evidence type="ECO:0000256" key="1">
    <source>
        <dbReference type="SAM" id="MobiDB-lite"/>
    </source>
</evidence>